<feature type="compositionally biased region" description="Basic and acidic residues" evidence="1">
    <location>
        <begin position="393"/>
        <end position="419"/>
    </location>
</feature>
<feature type="region of interest" description="Disordered" evidence="1">
    <location>
        <begin position="196"/>
        <end position="225"/>
    </location>
</feature>
<gene>
    <name evidence="2" type="ORF">FGO68_gene7955</name>
</gene>
<keyword evidence="3" id="KW-1185">Reference proteome</keyword>
<accession>A0A8J8P6C6</accession>
<feature type="region of interest" description="Disordered" evidence="1">
    <location>
        <begin position="380"/>
        <end position="421"/>
    </location>
</feature>
<dbReference type="EMBL" id="RRYP01000166">
    <property type="protein sequence ID" value="TNV87882.1"/>
    <property type="molecule type" value="Genomic_DNA"/>
</dbReference>
<feature type="compositionally biased region" description="Polar residues" evidence="1">
    <location>
        <begin position="351"/>
        <end position="362"/>
    </location>
</feature>
<name>A0A8J8P6C6_HALGN</name>
<proteinExistence type="predicted"/>
<evidence type="ECO:0000256" key="1">
    <source>
        <dbReference type="SAM" id="MobiDB-lite"/>
    </source>
</evidence>
<feature type="compositionally biased region" description="Basic and acidic residues" evidence="1">
    <location>
        <begin position="196"/>
        <end position="205"/>
    </location>
</feature>
<feature type="compositionally biased region" description="Polar residues" evidence="1">
    <location>
        <begin position="213"/>
        <end position="225"/>
    </location>
</feature>
<feature type="region of interest" description="Disordered" evidence="1">
    <location>
        <begin position="242"/>
        <end position="281"/>
    </location>
</feature>
<dbReference type="AlphaFoldDB" id="A0A8J8P6C6"/>
<feature type="compositionally biased region" description="Polar residues" evidence="1">
    <location>
        <begin position="242"/>
        <end position="255"/>
    </location>
</feature>
<organism evidence="2 3">
    <name type="scientific">Halteria grandinella</name>
    <dbReference type="NCBI Taxonomy" id="5974"/>
    <lineage>
        <taxon>Eukaryota</taxon>
        <taxon>Sar</taxon>
        <taxon>Alveolata</taxon>
        <taxon>Ciliophora</taxon>
        <taxon>Intramacronucleata</taxon>
        <taxon>Spirotrichea</taxon>
        <taxon>Stichotrichia</taxon>
        <taxon>Sporadotrichida</taxon>
        <taxon>Halteriidae</taxon>
        <taxon>Halteria</taxon>
    </lineage>
</organism>
<protein>
    <submittedName>
        <fullName evidence="2">Uncharacterized protein</fullName>
    </submittedName>
</protein>
<feature type="region of interest" description="Disordered" evidence="1">
    <location>
        <begin position="341"/>
        <end position="362"/>
    </location>
</feature>
<evidence type="ECO:0000313" key="2">
    <source>
        <dbReference type="EMBL" id="TNV87882.1"/>
    </source>
</evidence>
<sequence length="527" mass="59410">MPSLSLPPLPAENINVAKKRSTETRVSLISIKSARQRPSLSQSQNSGKPVIKKITTKLHIDTGDKLEERVDLQLPEIKAQPYSTKHTLIKLQSLELRESLPQPIPSSTPEVGMSPTKVVQADQVSESSSQQARNLMKRKASLLRRQMAEEEEAKKSKFDMKKIVQSQMNQLVVEEMIGYKKVEIPELLHSLDEVQHKKNGRDATTHGKYLPGSKSNQQKALNTETLDLPGVRYEYNFDYLKDQQSPMDNISPSQGEETKKSVSPYANRKRKNKRGSASVKKAATKAKFNFSQEQIGAGSNETLVNQNSGQAKILKKQMKARNRSIVQSRRAEKTRLIEEMLGIRPGEQGTKRGSSWGDNQPYQLSQKSSVLDKLVVENDTGRPALQNEDDDDGVKQNERSPDRRYTDGRTMSEKLDKLMPPEGPIIERASQEQESVMPIIAEARNMMNGLESPEKAQLSKDGEMDEIEKQFDDIGGNDNFSKHLQADLDSIENRRGINIQNSPDIDTLMNQIDQNTTFEKKKMETSR</sequence>
<reference evidence="2" key="1">
    <citation type="submission" date="2019-06" db="EMBL/GenBank/DDBJ databases">
        <authorList>
            <person name="Zheng W."/>
        </authorList>
    </citation>
    <scope>NUCLEOTIDE SEQUENCE</scope>
    <source>
        <strain evidence="2">QDHG01</strain>
    </source>
</reference>
<dbReference type="Proteomes" id="UP000785679">
    <property type="component" value="Unassembled WGS sequence"/>
</dbReference>
<evidence type="ECO:0000313" key="3">
    <source>
        <dbReference type="Proteomes" id="UP000785679"/>
    </source>
</evidence>
<comment type="caution">
    <text evidence="2">The sequence shown here is derived from an EMBL/GenBank/DDBJ whole genome shotgun (WGS) entry which is preliminary data.</text>
</comment>